<evidence type="ECO:0000313" key="12">
    <source>
        <dbReference type="EMBL" id="KAJ5540914.1"/>
    </source>
</evidence>
<feature type="transmembrane region" description="Helical" evidence="10">
    <location>
        <begin position="364"/>
        <end position="382"/>
    </location>
</feature>
<feature type="transmembrane region" description="Helical" evidence="10">
    <location>
        <begin position="65"/>
        <end position="92"/>
    </location>
</feature>
<feature type="transmembrane region" description="Helical" evidence="10">
    <location>
        <begin position="171"/>
        <end position="192"/>
    </location>
</feature>
<dbReference type="EMBL" id="JAQIZZ010000005">
    <property type="protein sequence ID" value="KAJ5540914.1"/>
    <property type="molecule type" value="Genomic_DNA"/>
</dbReference>
<feature type="transmembrane region" description="Helical" evidence="10">
    <location>
        <begin position="147"/>
        <end position="165"/>
    </location>
</feature>
<dbReference type="SUPFAM" id="SSF103473">
    <property type="entry name" value="MFS general substrate transporter"/>
    <property type="match status" value="1"/>
</dbReference>
<dbReference type="Proteomes" id="UP001220324">
    <property type="component" value="Unassembled WGS sequence"/>
</dbReference>
<keyword evidence="7" id="KW-0462">Maltose metabolism</keyword>
<dbReference type="GO" id="GO:0005351">
    <property type="term" value="F:carbohydrate:proton symporter activity"/>
    <property type="evidence" value="ECO:0007669"/>
    <property type="project" value="TreeGrafter"/>
</dbReference>
<feature type="transmembrane region" description="Helical" evidence="10">
    <location>
        <begin position="416"/>
        <end position="441"/>
    </location>
</feature>
<dbReference type="InterPro" id="IPR005829">
    <property type="entry name" value="Sugar_transporter_CS"/>
</dbReference>
<dbReference type="GO" id="GO:0000023">
    <property type="term" value="P:maltose metabolic process"/>
    <property type="evidence" value="ECO:0007669"/>
    <property type="project" value="UniProtKB-KW"/>
</dbReference>
<evidence type="ECO:0000256" key="4">
    <source>
        <dbReference type="ARBA" id="ARBA00022692"/>
    </source>
</evidence>
<comment type="subcellular location">
    <subcellularLocation>
        <location evidence="1">Membrane</location>
        <topology evidence="1">Multi-pass membrane protein</topology>
    </subcellularLocation>
</comment>
<feature type="transmembrane region" description="Helical" evidence="10">
    <location>
        <begin position="491"/>
        <end position="509"/>
    </location>
</feature>
<comment type="similarity">
    <text evidence="2 8">Belongs to the major facilitator superfamily. Sugar transporter (TC 2.A.1.1) family.</text>
</comment>
<dbReference type="InterPro" id="IPR005828">
    <property type="entry name" value="MFS_sugar_transport-like"/>
</dbReference>
<gene>
    <name evidence="12" type="ORF">N7494_005990</name>
</gene>
<evidence type="ECO:0000256" key="6">
    <source>
        <dbReference type="ARBA" id="ARBA00023136"/>
    </source>
</evidence>
<reference evidence="12 13" key="1">
    <citation type="journal article" date="2023" name="IMA Fungus">
        <title>Comparative genomic study of the Penicillium genus elucidates a diverse pangenome and 15 lateral gene transfer events.</title>
        <authorList>
            <person name="Petersen C."/>
            <person name="Sorensen T."/>
            <person name="Nielsen M.R."/>
            <person name="Sondergaard T.E."/>
            <person name="Sorensen J.L."/>
            <person name="Fitzpatrick D.A."/>
            <person name="Frisvad J.C."/>
            <person name="Nielsen K.L."/>
        </authorList>
    </citation>
    <scope>NUCLEOTIDE SEQUENCE [LARGE SCALE GENOMIC DNA]</scope>
    <source>
        <strain evidence="12 13">IBT 35679</strain>
    </source>
</reference>
<evidence type="ECO:0000256" key="8">
    <source>
        <dbReference type="RuleBase" id="RU003346"/>
    </source>
</evidence>
<keyword evidence="13" id="KW-1185">Reference proteome</keyword>
<evidence type="ECO:0000256" key="1">
    <source>
        <dbReference type="ARBA" id="ARBA00004141"/>
    </source>
</evidence>
<dbReference type="Gene3D" id="1.20.1250.20">
    <property type="entry name" value="MFS general substrate transporter like domains"/>
    <property type="match status" value="1"/>
</dbReference>
<feature type="domain" description="Major facilitator superfamily (MFS) profile" evidence="11">
    <location>
        <begin position="68"/>
        <end position="513"/>
    </location>
</feature>
<dbReference type="InterPro" id="IPR036259">
    <property type="entry name" value="MFS_trans_sf"/>
</dbReference>
<accession>A0AAD6GEV1</accession>
<keyword evidence="5 10" id="KW-1133">Transmembrane helix</keyword>
<proteinExistence type="inferred from homology"/>
<dbReference type="Pfam" id="PF00083">
    <property type="entry name" value="Sugar_tr"/>
    <property type="match status" value="1"/>
</dbReference>
<dbReference type="PROSITE" id="PS00217">
    <property type="entry name" value="SUGAR_TRANSPORT_2"/>
    <property type="match status" value="1"/>
</dbReference>
<feature type="transmembrane region" description="Helical" evidence="10">
    <location>
        <begin position="204"/>
        <end position="223"/>
    </location>
</feature>
<evidence type="ECO:0000256" key="3">
    <source>
        <dbReference type="ARBA" id="ARBA00022448"/>
    </source>
</evidence>
<dbReference type="AlphaFoldDB" id="A0AAD6GEV1"/>
<dbReference type="InterPro" id="IPR020846">
    <property type="entry name" value="MFS_dom"/>
</dbReference>
<sequence>MPETVNYQDDERRGQEYSGLDPEKPIAQCTEQTSEVISFADNAKQGADLEKQMTLGRAIKLYPKAVFWSIVLSTALVMEGYDTLLLANFYALPTFSKKYGTLDTATGDYKISAPWRSGLSDGAAVGEIIGLFVTGYISERIGYRKTILGALIMIAGLIFIVFFAVDIKMLLIGEILCGLPWGVFQTITTAYASEVCPVSLRAYLTTYNNLCWVIGHFIASGVLRGMVDNTTADAYRIPFGIQWMWPPILIVGVYFAPESPWWLIRKGRVEEAKLSLLRLTTTDDAEFDVDKTLAMMQHTDQLEKEISSGTSYLDCFKGVDLRRTEICTAAWVAQSICGSTFISYSTTFYEQAGLPTVDAFDMSLAQYAIAGIGTILSWWVMTYVGRRRIYLVGTATMCMILFIVGMLGIAPTSNKTVSWAIGSMILVLAFVYDSTVGPVCYSLVAEMSSTRLRAKTIVLARNFYNIAGLVTNVLINYQLTSTAWNWGAKAAFFWLGTCFLCFVWTFFRLPEPKGRSYSELDILFAQKVPARQFKHTRVDPFQAKQGSAIESKANEDVDVV</sequence>
<dbReference type="PANTHER" id="PTHR48022">
    <property type="entry name" value="PLASTIDIC GLUCOSE TRANSPORTER 4"/>
    <property type="match status" value="1"/>
</dbReference>
<evidence type="ECO:0000259" key="11">
    <source>
        <dbReference type="PROSITE" id="PS50850"/>
    </source>
</evidence>
<evidence type="ECO:0000256" key="2">
    <source>
        <dbReference type="ARBA" id="ARBA00010992"/>
    </source>
</evidence>
<feature type="transmembrane region" description="Helical" evidence="10">
    <location>
        <begin position="389"/>
        <end position="410"/>
    </location>
</feature>
<evidence type="ECO:0000256" key="9">
    <source>
        <dbReference type="SAM" id="MobiDB-lite"/>
    </source>
</evidence>
<feature type="transmembrane region" description="Helical" evidence="10">
    <location>
        <begin position="462"/>
        <end position="479"/>
    </location>
</feature>
<comment type="caution">
    <text evidence="12">The sequence shown here is derived from an EMBL/GenBank/DDBJ whole genome shotgun (WGS) entry which is preliminary data.</text>
</comment>
<keyword evidence="4 10" id="KW-0812">Transmembrane</keyword>
<dbReference type="PANTHER" id="PTHR48022:SF5">
    <property type="entry name" value="ALPHA-GLUCOSIDES PERMEASE MPH2-RELATED"/>
    <property type="match status" value="1"/>
</dbReference>
<feature type="transmembrane region" description="Helical" evidence="10">
    <location>
        <begin position="326"/>
        <end position="344"/>
    </location>
</feature>
<evidence type="ECO:0000256" key="5">
    <source>
        <dbReference type="ARBA" id="ARBA00022989"/>
    </source>
</evidence>
<dbReference type="FunFam" id="1.20.1250.20:FF:000149">
    <property type="entry name" value="MFS transporter, SP family, general alpha glucoside:H+ symporter"/>
    <property type="match status" value="1"/>
</dbReference>
<evidence type="ECO:0000256" key="7">
    <source>
        <dbReference type="ARBA" id="ARBA00026248"/>
    </source>
</evidence>
<evidence type="ECO:0000256" key="10">
    <source>
        <dbReference type="SAM" id="Phobius"/>
    </source>
</evidence>
<name>A0AAD6GEV1_9EURO</name>
<evidence type="ECO:0000313" key="13">
    <source>
        <dbReference type="Proteomes" id="UP001220324"/>
    </source>
</evidence>
<organism evidence="12 13">
    <name type="scientific">Penicillium frequentans</name>
    <dbReference type="NCBI Taxonomy" id="3151616"/>
    <lineage>
        <taxon>Eukaryota</taxon>
        <taxon>Fungi</taxon>
        <taxon>Dikarya</taxon>
        <taxon>Ascomycota</taxon>
        <taxon>Pezizomycotina</taxon>
        <taxon>Eurotiomycetes</taxon>
        <taxon>Eurotiomycetidae</taxon>
        <taxon>Eurotiales</taxon>
        <taxon>Aspergillaceae</taxon>
        <taxon>Penicillium</taxon>
    </lineage>
</organism>
<dbReference type="InterPro" id="IPR050360">
    <property type="entry name" value="MFS_Sugar_Transporters"/>
</dbReference>
<dbReference type="GO" id="GO:0016020">
    <property type="term" value="C:membrane"/>
    <property type="evidence" value="ECO:0007669"/>
    <property type="project" value="UniProtKB-SubCell"/>
</dbReference>
<dbReference type="InterPro" id="IPR003663">
    <property type="entry name" value="Sugar/inositol_transpt"/>
</dbReference>
<protein>
    <recommendedName>
        <fullName evidence="11">Major facilitator superfamily (MFS) profile domain-containing protein</fullName>
    </recommendedName>
</protein>
<keyword evidence="6 10" id="KW-0472">Membrane</keyword>
<dbReference type="NCBIfam" id="TIGR00879">
    <property type="entry name" value="SP"/>
    <property type="match status" value="1"/>
</dbReference>
<feature type="transmembrane region" description="Helical" evidence="10">
    <location>
        <begin position="243"/>
        <end position="264"/>
    </location>
</feature>
<feature type="region of interest" description="Disordered" evidence="9">
    <location>
        <begin position="1"/>
        <end position="22"/>
    </location>
</feature>
<keyword evidence="3 8" id="KW-0813">Transport</keyword>
<dbReference type="PROSITE" id="PS50850">
    <property type="entry name" value="MFS"/>
    <property type="match status" value="1"/>
</dbReference>